<dbReference type="EMBL" id="HACG01024731">
    <property type="protein sequence ID" value="CEK71596.1"/>
    <property type="molecule type" value="Transcribed_RNA"/>
</dbReference>
<dbReference type="AlphaFoldDB" id="A0A0B6ZUT4"/>
<reference evidence="1" key="1">
    <citation type="submission" date="2014-12" db="EMBL/GenBank/DDBJ databases">
        <title>Insight into the proteome of Arion vulgaris.</title>
        <authorList>
            <person name="Aradska J."/>
            <person name="Bulat T."/>
            <person name="Smidak R."/>
            <person name="Sarate P."/>
            <person name="Gangsoo J."/>
            <person name="Sialana F."/>
            <person name="Bilban M."/>
            <person name="Lubec G."/>
        </authorList>
    </citation>
    <scope>NUCLEOTIDE SEQUENCE</scope>
    <source>
        <tissue evidence="1">Skin</tissue>
    </source>
</reference>
<proteinExistence type="predicted"/>
<protein>
    <submittedName>
        <fullName evidence="1">Uncharacterized protein</fullName>
    </submittedName>
</protein>
<accession>A0A0B6ZUT4</accession>
<evidence type="ECO:0000313" key="1">
    <source>
        <dbReference type="EMBL" id="CEK71596.1"/>
    </source>
</evidence>
<sequence length="54" mass="6032">MLDQTDRPHRQTDKSQSQTIFLGISSLCGQEHPPTIHTPIEGAISKYISHITTD</sequence>
<organism evidence="1">
    <name type="scientific">Arion vulgaris</name>
    <dbReference type="NCBI Taxonomy" id="1028688"/>
    <lineage>
        <taxon>Eukaryota</taxon>
        <taxon>Metazoa</taxon>
        <taxon>Spiralia</taxon>
        <taxon>Lophotrochozoa</taxon>
        <taxon>Mollusca</taxon>
        <taxon>Gastropoda</taxon>
        <taxon>Heterobranchia</taxon>
        <taxon>Euthyneura</taxon>
        <taxon>Panpulmonata</taxon>
        <taxon>Eupulmonata</taxon>
        <taxon>Stylommatophora</taxon>
        <taxon>Helicina</taxon>
        <taxon>Arionoidea</taxon>
        <taxon>Arionidae</taxon>
        <taxon>Arion</taxon>
    </lineage>
</organism>
<gene>
    <name evidence="1" type="primary">ORF79051</name>
</gene>
<name>A0A0B6ZUT4_9EUPU</name>